<dbReference type="SMART" id="SM00829">
    <property type="entry name" value="PKS_ER"/>
    <property type="match status" value="1"/>
</dbReference>
<dbReference type="Gene3D" id="3.40.50.720">
    <property type="entry name" value="NAD(P)-binding Rossmann-like Domain"/>
    <property type="match status" value="1"/>
</dbReference>
<dbReference type="PANTHER" id="PTHR43482">
    <property type="entry name" value="PROTEIN AST1-RELATED"/>
    <property type="match status" value="1"/>
</dbReference>
<dbReference type="InterPro" id="IPR052585">
    <property type="entry name" value="Lipid_raft_assoc_Zn_ADH"/>
</dbReference>
<dbReference type="KEGG" id="cml:BN424_3564"/>
<gene>
    <name evidence="2" type="ORF">BN424_3564</name>
</gene>
<dbReference type="eggNOG" id="COG0604">
    <property type="taxonomic scope" value="Bacteria"/>
</dbReference>
<dbReference type="SUPFAM" id="SSF50129">
    <property type="entry name" value="GroES-like"/>
    <property type="match status" value="1"/>
</dbReference>
<dbReference type="Pfam" id="PF08240">
    <property type="entry name" value="ADH_N"/>
    <property type="match status" value="1"/>
</dbReference>
<dbReference type="InterPro" id="IPR011032">
    <property type="entry name" value="GroES-like_sf"/>
</dbReference>
<dbReference type="HOGENOM" id="CLU_026673_3_3_9"/>
<evidence type="ECO:0000259" key="1">
    <source>
        <dbReference type="SMART" id="SM00829"/>
    </source>
</evidence>
<dbReference type="RefSeq" id="WP_016356683.1">
    <property type="nucleotide sequence ID" value="NC_019425.2"/>
</dbReference>
<sequence length="334" mass="36458">MKAAQINKYTKKVHAKITEISIPEISDNQVLIKTKAAAVNPLEILNITGAVKLIQDYQMPLTIGNELTGVIDKVGKNVQGFKVGDAVYARLPIDHIGAFAEYVAVAADAIWFLPDHLDFITGAAVPLTGLTAYQGLHEKLNAQAGQTVFIPGGSGSFGQMAIPIAKAMGLTVIVSGNAAAKERTLAVGADQFIDYKTENYWEVLDSVDFVIDTLGAAEFERELSIIKPGGRLLSLITGPNKRFAISQGLPKWKQFLFGLVGSKYDKKAKEKNIDYHFIFVQADGNQLKLVSEIIEKNKIIPAIDPSKFRLEDINQALELVEKGHPQGKVVIRFD</sequence>
<protein>
    <submittedName>
        <fullName evidence="2">Alcohol dehydrogenase GroES-like domain protein</fullName>
        <ecNumber evidence="2">1.-.-.-</ecNumber>
    </submittedName>
</protein>
<keyword evidence="3" id="KW-1185">Reference proteome</keyword>
<organism evidence="2 3">
    <name type="scientific">Carnobacterium maltaromaticum LMA28</name>
    <dbReference type="NCBI Taxonomy" id="1234679"/>
    <lineage>
        <taxon>Bacteria</taxon>
        <taxon>Bacillati</taxon>
        <taxon>Bacillota</taxon>
        <taxon>Bacilli</taxon>
        <taxon>Lactobacillales</taxon>
        <taxon>Carnobacteriaceae</taxon>
        <taxon>Carnobacterium</taxon>
    </lineage>
</organism>
<dbReference type="Proteomes" id="UP000000212">
    <property type="component" value="Chromosome"/>
</dbReference>
<dbReference type="GO" id="GO:0016491">
    <property type="term" value="F:oxidoreductase activity"/>
    <property type="evidence" value="ECO:0007669"/>
    <property type="project" value="UniProtKB-KW"/>
</dbReference>
<dbReference type="SUPFAM" id="SSF51735">
    <property type="entry name" value="NAD(P)-binding Rossmann-fold domains"/>
    <property type="match status" value="1"/>
</dbReference>
<evidence type="ECO:0000313" key="3">
    <source>
        <dbReference type="Proteomes" id="UP000000212"/>
    </source>
</evidence>
<accession>K8E7N9</accession>
<dbReference type="EMBL" id="HE999757">
    <property type="protein sequence ID" value="CCO12970.2"/>
    <property type="molecule type" value="Genomic_DNA"/>
</dbReference>
<keyword evidence="2" id="KW-0560">Oxidoreductase</keyword>
<dbReference type="EC" id="1.-.-.-" evidence="2"/>
<dbReference type="Pfam" id="PF13602">
    <property type="entry name" value="ADH_zinc_N_2"/>
    <property type="match status" value="1"/>
</dbReference>
<dbReference type="Gene3D" id="3.90.180.10">
    <property type="entry name" value="Medium-chain alcohol dehydrogenases, catalytic domain"/>
    <property type="match status" value="1"/>
</dbReference>
<dbReference type="InterPro" id="IPR013154">
    <property type="entry name" value="ADH-like_N"/>
</dbReference>
<dbReference type="InterPro" id="IPR020843">
    <property type="entry name" value="ER"/>
</dbReference>
<feature type="domain" description="Enoyl reductase (ER)" evidence="1">
    <location>
        <begin position="12"/>
        <end position="331"/>
    </location>
</feature>
<dbReference type="OrthoDB" id="9792162at2"/>
<dbReference type="PANTHER" id="PTHR43482:SF1">
    <property type="entry name" value="PROTEIN AST1-RELATED"/>
    <property type="match status" value="1"/>
</dbReference>
<dbReference type="InterPro" id="IPR036291">
    <property type="entry name" value="NAD(P)-bd_dom_sf"/>
</dbReference>
<dbReference type="CDD" id="cd05289">
    <property type="entry name" value="MDR_like_2"/>
    <property type="match status" value="1"/>
</dbReference>
<dbReference type="AlphaFoldDB" id="K8E7N9"/>
<name>K8E7N9_CARML</name>
<reference evidence="3" key="1">
    <citation type="journal article" date="2013" name="Genome Announc.">
        <title>Complete Chromosome Sequence of Carnobacterium maltaromaticum LMA 28.</title>
        <authorList>
            <person name="Cailliez-Grimal C."/>
            <person name="Chaillou S."/>
            <person name="Anba-Mondoloni J."/>
            <person name="Loux V."/>
            <person name="Afzal M.I."/>
            <person name="Rahman A."/>
            <person name="Kergourlay G."/>
            <person name="Champomier-Verges M.C."/>
            <person name="Zagorec M."/>
            <person name="Dalgaard P."/>
            <person name="Leisner J.J."/>
            <person name="Prevost H."/>
            <person name="Revol-Junelles A.M."/>
            <person name="Borges F."/>
        </authorList>
    </citation>
    <scope>NUCLEOTIDE SEQUENCE</scope>
    <source>
        <strain evidence="3">LMA28</strain>
    </source>
</reference>
<proteinExistence type="predicted"/>
<dbReference type="STRING" id="1234679.BN424_3564"/>
<evidence type="ECO:0000313" key="2">
    <source>
        <dbReference type="EMBL" id="CCO12970.2"/>
    </source>
</evidence>